<dbReference type="Proteomes" id="UP000029223">
    <property type="component" value="Unassembled WGS sequence"/>
</dbReference>
<feature type="domain" description="Glutamate synthase" evidence="3">
    <location>
        <begin position="1"/>
        <end position="84"/>
    </location>
</feature>
<evidence type="ECO:0000313" key="4">
    <source>
        <dbReference type="EMBL" id="GAL24076.1"/>
    </source>
</evidence>
<feature type="domain" description="Glutamate synthase alpha subunit C-terminal" evidence="2">
    <location>
        <begin position="164"/>
        <end position="331"/>
    </location>
</feature>
<evidence type="ECO:0000313" key="5">
    <source>
        <dbReference type="Proteomes" id="UP000029223"/>
    </source>
</evidence>
<dbReference type="EMBL" id="BBMS01000002">
    <property type="protein sequence ID" value="GAL24076.1"/>
    <property type="molecule type" value="Genomic_DNA"/>
</dbReference>
<keyword evidence="5" id="KW-1185">Reference proteome</keyword>
<accession>A0ABQ0J5L5</accession>
<name>A0ABQ0J5L5_9VIBR</name>
<keyword evidence="4" id="KW-0560">Oxidoreductase</keyword>
<reference evidence="5" key="1">
    <citation type="submission" date="2014-09" db="EMBL/GenBank/DDBJ databases">
        <title>Vibrio variabilis JCM 19239. (C206) whole genome shotgun sequence.</title>
        <authorList>
            <person name="Sawabe T."/>
            <person name="Meirelles P."/>
            <person name="Nakanishi M."/>
            <person name="Sayaka M."/>
            <person name="Hattori M."/>
            <person name="Ohkuma M."/>
        </authorList>
    </citation>
    <scope>NUCLEOTIDE SEQUENCE [LARGE SCALE GENOMIC DNA]</scope>
    <source>
        <strain evidence="5">JCM 19239</strain>
    </source>
</reference>
<dbReference type="InterPro" id="IPR013785">
    <property type="entry name" value="Aldolase_TIM"/>
</dbReference>
<dbReference type="Pfam" id="PF01645">
    <property type="entry name" value="Glu_synthase"/>
    <property type="match status" value="1"/>
</dbReference>
<evidence type="ECO:0000259" key="2">
    <source>
        <dbReference type="Pfam" id="PF01493"/>
    </source>
</evidence>
<dbReference type="PANTHER" id="PTHR43100">
    <property type="entry name" value="GLUTAMATE SYNTHASE [NADPH] SMALL CHAIN"/>
    <property type="match status" value="1"/>
</dbReference>
<dbReference type="PROSITE" id="PS51257">
    <property type="entry name" value="PROKAR_LIPOPROTEIN"/>
    <property type="match status" value="1"/>
</dbReference>
<dbReference type="InterPro" id="IPR036485">
    <property type="entry name" value="Glu_synth_asu_C_sf"/>
</dbReference>
<protein>
    <submittedName>
        <fullName evidence="4">Glutamate synthase [NADPH] large chain</fullName>
        <ecNumber evidence="4">1.4.1.13</ecNumber>
    </submittedName>
</protein>
<evidence type="ECO:0000256" key="1">
    <source>
        <dbReference type="ARBA" id="ARBA00009716"/>
    </source>
</evidence>
<dbReference type="GO" id="GO:0004355">
    <property type="term" value="F:glutamate synthase (NADPH) activity"/>
    <property type="evidence" value="ECO:0007669"/>
    <property type="project" value="UniProtKB-EC"/>
</dbReference>
<dbReference type="EC" id="1.4.1.13" evidence="4"/>
<sequence length="338" mass="35576">MKTGLDVVKAAILGAESFGFGTAPMVAMGCKFLRICHLNNCATGVATQDETLRKEYFKGLPEMVVNYFTGLADEVRELLAELGVEKLTDLIGRTDLLEAVEGMTAKQSKLDLSSILETPVSPLSHPLYWTEPNQPFDKAELNQKIIEETEAAVESRAGGSFYFDVRNTDRSVGARLSGSVAKRYGNQGMATSPIKLYLDGTAGQSLGVWNAGGVEIYLTGDANDYVGKGMAGGKLVIKLTCTTFACNDATIVGNTCLYGATGGKLFAAGTAGERFGVRNSGTIAVIEGAGDNACEYMTGGIVAILGATGVNFGAGMTGGFAYVMDSNETLKVASTRNR</sequence>
<dbReference type="InterPro" id="IPR051394">
    <property type="entry name" value="Glutamate_Synthase"/>
</dbReference>
<dbReference type="Gene3D" id="2.160.20.60">
    <property type="entry name" value="Glutamate synthase, alpha subunit, C-terminal domain"/>
    <property type="match status" value="1"/>
</dbReference>
<dbReference type="InterPro" id="IPR002932">
    <property type="entry name" value="Glu_synthdom"/>
</dbReference>
<organism evidence="4 5">
    <name type="scientific">Vibrio variabilis</name>
    <dbReference type="NCBI Taxonomy" id="990271"/>
    <lineage>
        <taxon>Bacteria</taxon>
        <taxon>Pseudomonadati</taxon>
        <taxon>Pseudomonadota</taxon>
        <taxon>Gammaproteobacteria</taxon>
        <taxon>Vibrionales</taxon>
        <taxon>Vibrionaceae</taxon>
        <taxon>Vibrio</taxon>
    </lineage>
</organism>
<dbReference type="InterPro" id="IPR002489">
    <property type="entry name" value="Glu_synth_asu_C"/>
</dbReference>
<dbReference type="PANTHER" id="PTHR43100:SF2">
    <property type="entry name" value="BNAA03G19380D PROTEIN"/>
    <property type="match status" value="1"/>
</dbReference>
<dbReference type="SUPFAM" id="SSF51395">
    <property type="entry name" value="FMN-linked oxidoreductases"/>
    <property type="match status" value="1"/>
</dbReference>
<dbReference type="Gene3D" id="3.20.20.70">
    <property type="entry name" value="Aldolase class I"/>
    <property type="match status" value="1"/>
</dbReference>
<comment type="caution">
    <text evidence="4">The sequence shown here is derived from an EMBL/GenBank/DDBJ whole genome shotgun (WGS) entry which is preliminary data.</text>
</comment>
<dbReference type="Pfam" id="PF01493">
    <property type="entry name" value="GXGXG"/>
    <property type="match status" value="1"/>
</dbReference>
<proteinExistence type="inferred from homology"/>
<evidence type="ECO:0000259" key="3">
    <source>
        <dbReference type="Pfam" id="PF01645"/>
    </source>
</evidence>
<gene>
    <name evidence="4" type="ORF">JCM19239_3059</name>
</gene>
<comment type="similarity">
    <text evidence="1">Belongs to the glutamate synthase family.</text>
</comment>
<dbReference type="SUPFAM" id="SSF69336">
    <property type="entry name" value="Alpha subunit of glutamate synthase, C-terminal domain"/>
    <property type="match status" value="1"/>
</dbReference>